<sequence>MPPSTDPIALARRSDDSDNLTGILIPVIVGGLGLIAIATSCIVSFARRNRRVVQPEEYPQVQNRFEYKASDSSGAFDLLLYPSDPWKEAESDYIPPRHYPGPSFHPQHEQNKNTGDSTTVIDEKLSVPPIHFPPIATASAYTPDPRRRSLSPLIIPPPLYAPVSSATRESPYVSAHSDSTESVYSQASAALSRRNTSIIPPIIRRFTQIGQQQDEESATSQADMQTVGKLLKERAKRNPNKIYREVSRIERSGSITSYTLDEDDSGDDSVGPLRPVHSKRSRSKKKVTSLVTVTEGSDTGSPSPSSSRVPVATDRAKEWDTVDFEVPAPPPATHAPAAWTQIQVAPQRPLSFPAFLTTPQN</sequence>
<evidence type="ECO:0000313" key="3">
    <source>
        <dbReference type="EMBL" id="KAG5641599.1"/>
    </source>
</evidence>
<evidence type="ECO:0000313" key="4">
    <source>
        <dbReference type="Proteomes" id="UP000775547"/>
    </source>
</evidence>
<comment type="caution">
    <text evidence="3">The sequence shown here is derived from an EMBL/GenBank/DDBJ whole genome shotgun (WGS) entry which is preliminary data.</text>
</comment>
<dbReference type="Proteomes" id="UP000775547">
    <property type="component" value="Unassembled WGS sequence"/>
</dbReference>
<name>A0A9P7G2I1_9AGAR</name>
<feature type="region of interest" description="Disordered" evidence="1">
    <location>
        <begin position="257"/>
        <end position="319"/>
    </location>
</feature>
<keyword evidence="2" id="KW-1133">Transmembrane helix</keyword>
<evidence type="ECO:0000256" key="2">
    <source>
        <dbReference type="SAM" id="Phobius"/>
    </source>
</evidence>
<protein>
    <submittedName>
        <fullName evidence="3">Uncharacterized protein</fullName>
    </submittedName>
</protein>
<keyword evidence="2" id="KW-0472">Membrane</keyword>
<feature type="region of interest" description="Disordered" evidence="1">
    <location>
        <begin position="95"/>
        <end position="116"/>
    </location>
</feature>
<evidence type="ECO:0000256" key="1">
    <source>
        <dbReference type="SAM" id="MobiDB-lite"/>
    </source>
</evidence>
<gene>
    <name evidence="3" type="ORF">DXG03_004663</name>
</gene>
<dbReference type="OrthoDB" id="3066505at2759"/>
<keyword evidence="2" id="KW-0812">Transmembrane</keyword>
<feature type="compositionally biased region" description="Basic residues" evidence="1">
    <location>
        <begin position="276"/>
        <end position="287"/>
    </location>
</feature>
<organism evidence="3 4">
    <name type="scientific">Asterophora parasitica</name>
    <dbReference type="NCBI Taxonomy" id="117018"/>
    <lineage>
        <taxon>Eukaryota</taxon>
        <taxon>Fungi</taxon>
        <taxon>Dikarya</taxon>
        <taxon>Basidiomycota</taxon>
        <taxon>Agaricomycotina</taxon>
        <taxon>Agaricomycetes</taxon>
        <taxon>Agaricomycetidae</taxon>
        <taxon>Agaricales</taxon>
        <taxon>Tricholomatineae</taxon>
        <taxon>Lyophyllaceae</taxon>
        <taxon>Asterophora</taxon>
    </lineage>
</organism>
<reference evidence="3" key="2">
    <citation type="submission" date="2021-10" db="EMBL/GenBank/DDBJ databases">
        <title>Phylogenomics reveals ancestral predisposition of the termite-cultivated fungus Termitomyces towards a domesticated lifestyle.</title>
        <authorList>
            <person name="Auxier B."/>
            <person name="Grum-Grzhimaylo A."/>
            <person name="Cardenas M.E."/>
            <person name="Lodge J.D."/>
            <person name="Laessoe T."/>
            <person name="Pedersen O."/>
            <person name="Smith M.E."/>
            <person name="Kuyper T.W."/>
            <person name="Franco-Molano E.A."/>
            <person name="Baroni T.J."/>
            <person name="Aanen D.K."/>
        </authorList>
    </citation>
    <scope>NUCLEOTIDE SEQUENCE</scope>
    <source>
        <strain evidence="3">AP01</strain>
        <tissue evidence="3">Mycelium</tissue>
    </source>
</reference>
<accession>A0A9P7G2I1</accession>
<keyword evidence="4" id="KW-1185">Reference proteome</keyword>
<reference evidence="3" key="1">
    <citation type="submission" date="2020-07" db="EMBL/GenBank/DDBJ databases">
        <authorList>
            <person name="Nieuwenhuis M."/>
            <person name="Van De Peppel L.J.J."/>
        </authorList>
    </citation>
    <scope>NUCLEOTIDE SEQUENCE</scope>
    <source>
        <strain evidence="3">AP01</strain>
        <tissue evidence="3">Mycelium</tissue>
    </source>
</reference>
<dbReference type="AlphaFoldDB" id="A0A9P7G2I1"/>
<proteinExistence type="predicted"/>
<feature type="transmembrane region" description="Helical" evidence="2">
    <location>
        <begin position="20"/>
        <end position="46"/>
    </location>
</feature>
<dbReference type="EMBL" id="JABCKV010000282">
    <property type="protein sequence ID" value="KAG5641599.1"/>
    <property type="molecule type" value="Genomic_DNA"/>
</dbReference>